<proteinExistence type="predicted"/>
<keyword evidence="3" id="KW-1185">Reference proteome</keyword>
<organism evidence="2 3">
    <name type="scientific">Nelumbo nucifera</name>
    <name type="common">Sacred lotus</name>
    <dbReference type="NCBI Taxonomy" id="4432"/>
    <lineage>
        <taxon>Eukaryota</taxon>
        <taxon>Viridiplantae</taxon>
        <taxon>Streptophyta</taxon>
        <taxon>Embryophyta</taxon>
        <taxon>Tracheophyta</taxon>
        <taxon>Spermatophyta</taxon>
        <taxon>Magnoliopsida</taxon>
        <taxon>Proteales</taxon>
        <taxon>Nelumbonaceae</taxon>
        <taxon>Nelumbo</taxon>
    </lineage>
</organism>
<evidence type="ECO:0000256" key="1">
    <source>
        <dbReference type="SAM" id="MobiDB-lite"/>
    </source>
</evidence>
<accession>A0A822YT99</accession>
<feature type="region of interest" description="Disordered" evidence="1">
    <location>
        <begin position="75"/>
        <end position="97"/>
    </location>
</feature>
<feature type="compositionally biased region" description="Basic and acidic residues" evidence="1">
    <location>
        <begin position="78"/>
        <end position="90"/>
    </location>
</feature>
<reference evidence="2 3" key="1">
    <citation type="journal article" date="2020" name="Mol. Biol. Evol.">
        <title>Distinct Expression and Methylation Patterns for Genes with Different Fates following a Single Whole-Genome Duplication in Flowering Plants.</title>
        <authorList>
            <person name="Shi T."/>
            <person name="Rahmani R.S."/>
            <person name="Gugger P.F."/>
            <person name="Wang M."/>
            <person name="Li H."/>
            <person name="Zhang Y."/>
            <person name="Li Z."/>
            <person name="Wang Q."/>
            <person name="Van de Peer Y."/>
            <person name="Marchal K."/>
            <person name="Chen J."/>
        </authorList>
    </citation>
    <scope>NUCLEOTIDE SEQUENCE [LARGE SCALE GENOMIC DNA]</scope>
    <source>
        <tissue evidence="2">Leaf</tissue>
    </source>
</reference>
<dbReference type="Proteomes" id="UP000607653">
    <property type="component" value="Unassembled WGS sequence"/>
</dbReference>
<sequence>MHKKEKKINNWTIRPTQFQAKKTFTLTPTNTNTKEATASKSIKNGEEQCTQQKLPIYTLQLSWNFECNCMSMRSSKGVRKEHISRARENPSCEEAEA</sequence>
<name>A0A822YT99_NELNU</name>
<evidence type="ECO:0000313" key="2">
    <source>
        <dbReference type="EMBL" id="DAD34639.1"/>
    </source>
</evidence>
<protein>
    <submittedName>
        <fullName evidence="2">Uncharacterized protein</fullName>
    </submittedName>
</protein>
<evidence type="ECO:0000313" key="3">
    <source>
        <dbReference type="Proteomes" id="UP000607653"/>
    </source>
</evidence>
<dbReference type="AlphaFoldDB" id="A0A822YT99"/>
<comment type="caution">
    <text evidence="2">The sequence shown here is derived from an EMBL/GenBank/DDBJ whole genome shotgun (WGS) entry which is preliminary data.</text>
</comment>
<dbReference type="EMBL" id="DUZY01000004">
    <property type="protein sequence ID" value="DAD34639.1"/>
    <property type="molecule type" value="Genomic_DNA"/>
</dbReference>
<gene>
    <name evidence="2" type="ORF">HUJ06_005279</name>
</gene>